<evidence type="ECO:0000256" key="12">
    <source>
        <dbReference type="ARBA" id="ARBA00023242"/>
    </source>
</evidence>
<accession>A0A8J5VCD6</accession>
<keyword evidence="10" id="KW-0943">RNA-mediated gene silencing</keyword>
<keyword evidence="7" id="KW-0597">Phosphoprotein</keyword>
<dbReference type="Proteomes" id="UP000729913">
    <property type="component" value="Unassembled WGS sequence"/>
</dbReference>
<evidence type="ECO:0000256" key="4">
    <source>
        <dbReference type="ARBA" id="ARBA00022473"/>
    </source>
</evidence>
<reference evidence="18" key="1">
    <citation type="submission" date="2020-03" db="EMBL/GenBank/DDBJ databases">
        <authorList>
            <person name="Chebbi M.A."/>
            <person name="Drezen J.M."/>
        </authorList>
    </citation>
    <scope>NUCLEOTIDE SEQUENCE</scope>
    <source>
        <tissue evidence="18">Whole body</tissue>
    </source>
</reference>
<organism evidence="18 19">
    <name type="scientific">Cotesia typhae</name>
    <dbReference type="NCBI Taxonomy" id="2053667"/>
    <lineage>
        <taxon>Eukaryota</taxon>
        <taxon>Metazoa</taxon>
        <taxon>Ecdysozoa</taxon>
        <taxon>Arthropoda</taxon>
        <taxon>Hexapoda</taxon>
        <taxon>Insecta</taxon>
        <taxon>Pterygota</taxon>
        <taxon>Neoptera</taxon>
        <taxon>Endopterygota</taxon>
        <taxon>Hymenoptera</taxon>
        <taxon>Apocrita</taxon>
        <taxon>Ichneumonoidea</taxon>
        <taxon>Braconidae</taxon>
        <taxon>Microgastrinae</taxon>
        <taxon>Cotesia</taxon>
    </lineage>
</organism>
<name>A0A8J5VCD6_9HYME</name>
<evidence type="ECO:0000256" key="10">
    <source>
        <dbReference type="ARBA" id="ARBA00023158"/>
    </source>
</evidence>
<feature type="compositionally biased region" description="Polar residues" evidence="16">
    <location>
        <begin position="246"/>
        <end position="258"/>
    </location>
</feature>
<evidence type="ECO:0000256" key="6">
    <source>
        <dbReference type="ARBA" id="ARBA00022491"/>
    </source>
</evidence>
<dbReference type="FunFam" id="2.30.30.1020:FF:000001">
    <property type="entry name" value="Putative CCR4-NOT transcription complex subunit 2"/>
    <property type="match status" value="1"/>
</dbReference>
<evidence type="ECO:0000256" key="2">
    <source>
        <dbReference type="ARBA" id="ARBA00004496"/>
    </source>
</evidence>
<keyword evidence="8" id="KW-0810">Translation regulation</keyword>
<dbReference type="InterPro" id="IPR040168">
    <property type="entry name" value="Not2/3/5"/>
</dbReference>
<comment type="caution">
    <text evidence="18">The sequence shown here is derived from an EMBL/GenBank/DDBJ whole genome shotgun (WGS) entry which is preliminary data.</text>
</comment>
<dbReference type="GO" id="GO:0006417">
    <property type="term" value="P:regulation of translation"/>
    <property type="evidence" value="ECO:0007669"/>
    <property type="project" value="UniProtKB-KW"/>
</dbReference>
<evidence type="ECO:0000256" key="14">
    <source>
        <dbReference type="ARBA" id="ARBA00071434"/>
    </source>
</evidence>
<feature type="region of interest" description="Disordered" evidence="16">
    <location>
        <begin position="68"/>
        <end position="89"/>
    </location>
</feature>
<dbReference type="GO" id="GO:0005634">
    <property type="term" value="C:nucleus"/>
    <property type="evidence" value="ECO:0007669"/>
    <property type="project" value="UniProtKB-SubCell"/>
</dbReference>
<keyword evidence="5" id="KW-0963">Cytoplasm</keyword>
<dbReference type="GO" id="GO:2000036">
    <property type="term" value="P:regulation of stem cell population maintenance"/>
    <property type="evidence" value="ECO:0007669"/>
    <property type="project" value="UniProtKB-ARBA"/>
</dbReference>
<evidence type="ECO:0000256" key="13">
    <source>
        <dbReference type="ARBA" id="ARBA00064045"/>
    </source>
</evidence>
<dbReference type="InterPro" id="IPR007282">
    <property type="entry name" value="NOT2/3/5_C"/>
</dbReference>
<dbReference type="GO" id="GO:0006355">
    <property type="term" value="P:regulation of DNA-templated transcription"/>
    <property type="evidence" value="ECO:0007669"/>
    <property type="project" value="InterPro"/>
</dbReference>
<dbReference type="AlphaFoldDB" id="A0A8J5VCD6"/>
<sequence>MANLNFEQPPRSIATASLSSRGAGGGGLSSSTLVGHVTPTSGMFSGSASTSSTANSAIVGASIYPGASGAASQSVGHQPQQQQLSPMGTRGLFGQRAFADRRTMPSLGNSNPMGSMGSFGIPQSRSYGSQGAINNFHSVFGSGGGGDTSTPPLLDLSEFPSLTNRGQGDSMPQPSPMPGKQAYDPYLVAVGMVKQPTSEASEFTMSSEDFPALPGTQSREGPSPGGSVTGDKNLSVGLGPEIGQDVLQNNRAPGSEKSQASKRGIQTSSDGKVTNIPASMVKDQFGMVGLLTFIRAAETDPNLVSLALGQDLTALGLNLNSPENLYQNFGGPWAETSCRPQDIDFHVPPEYLINAAIRDKLAPVKLNRYKDDLLFYMFYTNVGDVLQLAAAAELYSREWRYHMEEKVWITQAPGLGLVEKTSTYERGTYYYFDAQNWRKVAKEFHLDYTKLESRPHLPTTFHQTQP</sequence>
<dbReference type="Pfam" id="PF04153">
    <property type="entry name" value="NOT2_3_5_C"/>
    <property type="match status" value="1"/>
</dbReference>
<evidence type="ECO:0000256" key="15">
    <source>
        <dbReference type="ARBA" id="ARBA00083550"/>
    </source>
</evidence>
<dbReference type="PANTHER" id="PTHR23326">
    <property type="entry name" value="CCR4 NOT-RELATED"/>
    <property type="match status" value="1"/>
</dbReference>
<evidence type="ECO:0000256" key="9">
    <source>
        <dbReference type="ARBA" id="ARBA00023015"/>
    </source>
</evidence>
<evidence type="ECO:0000313" key="18">
    <source>
        <dbReference type="EMBL" id="KAG8040669.1"/>
    </source>
</evidence>
<keyword evidence="19" id="KW-1185">Reference proteome</keyword>
<feature type="region of interest" description="Disordered" evidence="16">
    <location>
        <begin position="142"/>
        <end position="182"/>
    </location>
</feature>
<evidence type="ECO:0000256" key="1">
    <source>
        <dbReference type="ARBA" id="ARBA00004123"/>
    </source>
</evidence>
<evidence type="ECO:0000256" key="16">
    <source>
        <dbReference type="SAM" id="MobiDB-lite"/>
    </source>
</evidence>
<dbReference type="GO" id="GO:0005829">
    <property type="term" value="C:cytosol"/>
    <property type="evidence" value="ECO:0007669"/>
    <property type="project" value="UniProtKB-ARBA"/>
</dbReference>
<feature type="domain" description="NOT2/NOT3/NOT5 C-terminal" evidence="17">
    <location>
        <begin position="327"/>
        <end position="451"/>
    </location>
</feature>
<evidence type="ECO:0000259" key="17">
    <source>
        <dbReference type="Pfam" id="PF04153"/>
    </source>
</evidence>
<dbReference type="GO" id="GO:0031047">
    <property type="term" value="P:regulatory ncRNA-mediated gene silencing"/>
    <property type="evidence" value="ECO:0007669"/>
    <property type="project" value="UniProtKB-KW"/>
</dbReference>
<keyword evidence="4" id="KW-0217">Developmental protein</keyword>
<feature type="compositionally biased region" description="Polar residues" evidence="16">
    <location>
        <begin position="160"/>
        <end position="172"/>
    </location>
</feature>
<dbReference type="GO" id="GO:0030015">
    <property type="term" value="C:CCR4-NOT core complex"/>
    <property type="evidence" value="ECO:0007669"/>
    <property type="project" value="InterPro"/>
</dbReference>
<evidence type="ECO:0000256" key="7">
    <source>
        <dbReference type="ARBA" id="ARBA00022553"/>
    </source>
</evidence>
<evidence type="ECO:0000256" key="5">
    <source>
        <dbReference type="ARBA" id="ARBA00022490"/>
    </source>
</evidence>
<dbReference type="EMBL" id="JAAOIC020000020">
    <property type="protein sequence ID" value="KAG8040669.1"/>
    <property type="molecule type" value="Genomic_DNA"/>
</dbReference>
<comment type="similarity">
    <text evidence="3">Belongs to the CNOT2/3/5 family.</text>
</comment>
<gene>
    <name evidence="18" type="ORF">G9C98_002665</name>
</gene>
<comment type="subunit">
    <text evidence="13">Component of the CCR4-NOT complex; distinct complexes seem to exist that differ in the participation of probably mutually exclusive catalytic subunits. In the complex interacts directly with CNOT3. Interacts with NCOR1, NCOR2. HDAC3 and GPS2.</text>
</comment>
<evidence type="ECO:0000256" key="8">
    <source>
        <dbReference type="ARBA" id="ARBA00022845"/>
    </source>
</evidence>
<proteinExistence type="inferred from homology"/>
<evidence type="ECO:0000313" key="19">
    <source>
        <dbReference type="Proteomes" id="UP000729913"/>
    </source>
</evidence>
<keyword evidence="12" id="KW-0539">Nucleus</keyword>
<evidence type="ECO:0000256" key="11">
    <source>
        <dbReference type="ARBA" id="ARBA00023163"/>
    </source>
</evidence>
<dbReference type="OrthoDB" id="25391at2759"/>
<reference evidence="18" key="2">
    <citation type="submission" date="2021-04" db="EMBL/GenBank/DDBJ databases">
        <title>Genome-wide patterns of bracovirus chromosomal integration into multiple host tissues during parasitism.</title>
        <authorList>
            <person name="Chebbi M.A.C."/>
        </authorList>
    </citation>
    <scope>NUCLEOTIDE SEQUENCE</scope>
    <source>
        <tissue evidence="18">Whole body</tissue>
    </source>
</reference>
<keyword evidence="11" id="KW-0804">Transcription</keyword>
<keyword evidence="6" id="KW-0678">Repressor</keyword>
<comment type="subcellular location">
    <subcellularLocation>
        <location evidence="2">Cytoplasm</location>
    </subcellularLocation>
    <subcellularLocation>
        <location evidence="1">Nucleus</location>
    </subcellularLocation>
</comment>
<keyword evidence="9" id="KW-0805">Transcription regulation</keyword>
<protein>
    <recommendedName>
        <fullName evidence="14">CCR4-NOT transcription complex subunit 2</fullName>
    </recommendedName>
    <alternativeName>
        <fullName evidence="15">CCR4-associated factor 2</fullName>
    </alternativeName>
</protein>
<evidence type="ECO:0000256" key="3">
    <source>
        <dbReference type="ARBA" id="ARBA00007682"/>
    </source>
</evidence>
<feature type="region of interest" description="Disordered" evidence="16">
    <location>
        <begin position="199"/>
        <end position="273"/>
    </location>
</feature>